<dbReference type="PANTHER" id="PTHR11527">
    <property type="entry name" value="HEAT-SHOCK PROTEIN 20 FAMILY MEMBER"/>
    <property type="match status" value="1"/>
</dbReference>
<dbReference type="EMBL" id="BJYZ01000043">
    <property type="protein sequence ID" value="GEO42518.1"/>
    <property type="molecule type" value="Genomic_DNA"/>
</dbReference>
<dbReference type="PROSITE" id="PS01031">
    <property type="entry name" value="SHSP"/>
    <property type="match status" value="1"/>
</dbReference>
<feature type="domain" description="SHSP" evidence="4">
    <location>
        <begin position="75"/>
        <end position="189"/>
    </location>
</feature>
<accession>A0A512E1D0</accession>
<gene>
    <name evidence="5" type="ORF">SAE02_66660</name>
</gene>
<organism evidence="5 6">
    <name type="scientific">Skermanella aerolata</name>
    <dbReference type="NCBI Taxonomy" id="393310"/>
    <lineage>
        <taxon>Bacteria</taxon>
        <taxon>Pseudomonadati</taxon>
        <taxon>Pseudomonadota</taxon>
        <taxon>Alphaproteobacteria</taxon>
        <taxon>Rhodospirillales</taxon>
        <taxon>Azospirillaceae</taxon>
        <taxon>Skermanella</taxon>
    </lineage>
</organism>
<dbReference type="RefSeq" id="WP_052832523.1">
    <property type="nucleotide sequence ID" value="NZ_BJYZ01000043.1"/>
</dbReference>
<evidence type="ECO:0000313" key="5">
    <source>
        <dbReference type="EMBL" id="GEO42518.1"/>
    </source>
</evidence>
<evidence type="ECO:0000313" key="6">
    <source>
        <dbReference type="Proteomes" id="UP000321523"/>
    </source>
</evidence>
<evidence type="ECO:0000259" key="4">
    <source>
        <dbReference type="PROSITE" id="PS01031"/>
    </source>
</evidence>
<evidence type="ECO:0000256" key="2">
    <source>
        <dbReference type="RuleBase" id="RU003616"/>
    </source>
</evidence>
<dbReference type="InterPro" id="IPR008978">
    <property type="entry name" value="HSP20-like_chaperone"/>
</dbReference>
<dbReference type="AlphaFoldDB" id="A0A512E1D0"/>
<reference evidence="5 6" key="1">
    <citation type="submission" date="2019-07" db="EMBL/GenBank/DDBJ databases">
        <title>Whole genome shotgun sequence of Skermanella aerolata NBRC 106429.</title>
        <authorList>
            <person name="Hosoyama A."/>
            <person name="Uohara A."/>
            <person name="Ohji S."/>
            <person name="Ichikawa N."/>
        </authorList>
    </citation>
    <scope>NUCLEOTIDE SEQUENCE [LARGE SCALE GENOMIC DNA]</scope>
    <source>
        <strain evidence="5 6">NBRC 106429</strain>
    </source>
</reference>
<dbReference type="SUPFAM" id="SSF49764">
    <property type="entry name" value="HSP20-like chaperones"/>
    <property type="match status" value="1"/>
</dbReference>
<dbReference type="Proteomes" id="UP000321523">
    <property type="component" value="Unassembled WGS sequence"/>
</dbReference>
<evidence type="ECO:0000256" key="1">
    <source>
        <dbReference type="PROSITE-ProRule" id="PRU00285"/>
    </source>
</evidence>
<dbReference type="CDD" id="cd06464">
    <property type="entry name" value="ACD_sHsps-like"/>
    <property type="match status" value="1"/>
</dbReference>
<feature type="compositionally biased region" description="Basic and acidic residues" evidence="3">
    <location>
        <begin position="1"/>
        <end position="12"/>
    </location>
</feature>
<keyword evidence="6" id="KW-1185">Reference proteome</keyword>
<dbReference type="OrthoDB" id="9808910at2"/>
<dbReference type="InterPro" id="IPR002068">
    <property type="entry name" value="A-crystallin/Hsp20_dom"/>
</dbReference>
<sequence length="189" mass="21305">MADTDFTERSKQETTPAGATGTQATERGRHPLLTLRTEIDRLFDEASSMSPFSMFRLPWGRRSMLDVEPLFRSDEGIAAFAPPAEVDEREGEYQVRLEMPGMDEKAVDISLRDDVLTIKAEKKDEKEEKGADRYFSERRYGMCARSFRLPANVNRETISANMRNGVLTVTLPKTEPSQPSGRRIEIAAG</sequence>
<feature type="compositionally biased region" description="Low complexity" evidence="3">
    <location>
        <begin position="13"/>
        <end position="25"/>
    </location>
</feature>
<name>A0A512E1D0_9PROT</name>
<protein>
    <submittedName>
        <fullName evidence="5">Molecular chaperone Hsp20</fullName>
    </submittedName>
</protein>
<proteinExistence type="inferred from homology"/>
<dbReference type="Gene3D" id="2.60.40.790">
    <property type="match status" value="1"/>
</dbReference>
<evidence type="ECO:0000256" key="3">
    <source>
        <dbReference type="SAM" id="MobiDB-lite"/>
    </source>
</evidence>
<dbReference type="InterPro" id="IPR031107">
    <property type="entry name" value="Small_HSP"/>
</dbReference>
<feature type="region of interest" description="Disordered" evidence="3">
    <location>
        <begin position="1"/>
        <end position="30"/>
    </location>
</feature>
<comment type="similarity">
    <text evidence="1 2">Belongs to the small heat shock protein (HSP20) family.</text>
</comment>
<comment type="caution">
    <text evidence="5">The sequence shown here is derived from an EMBL/GenBank/DDBJ whole genome shotgun (WGS) entry which is preliminary data.</text>
</comment>
<dbReference type="Pfam" id="PF00011">
    <property type="entry name" value="HSP20"/>
    <property type="match status" value="1"/>
</dbReference>